<gene>
    <name evidence="2" type="ORF">SAMN02745181_0379</name>
</gene>
<evidence type="ECO:0000313" key="2">
    <source>
        <dbReference type="EMBL" id="SHI55612.1"/>
    </source>
</evidence>
<name>A0A1M6C3T8_9BACT</name>
<organism evidence="2 3">
    <name type="scientific">Rubritalea squalenifaciens DSM 18772</name>
    <dbReference type="NCBI Taxonomy" id="1123071"/>
    <lineage>
        <taxon>Bacteria</taxon>
        <taxon>Pseudomonadati</taxon>
        <taxon>Verrucomicrobiota</taxon>
        <taxon>Verrucomicrobiia</taxon>
        <taxon>Verrucomicrobiales</taxon>
        <taxon>Rubritaleaceae</taxon>
        <taxon>Rubritalea</taxon>
    </lineage>
</organism>
<keyword evidence="1" id="KW-0472">Membrane</keyword>
<reference evidence="2 3" key="1">
    <citation type="submission" date="2016-11" db="EMBL/GenBank/DDBJ databases">
        <authorList>
            <person name="Jaros S."/>
            <person name="Januszkiewicz K."/>
            <person name="Wedrychowicz H."/>
        </authorList>
    </citation>
    <scope>NUCLEOTIDE SEQUENCE [LARGE SCALE GENOMIC DNA]</scope>
    <source>
        <strain evidence="2 3">DSM 18772</strain>
    </source>
</reference>
<sequence>MKWSWYNFMLQLLLGFVLFIAATLSIYAFRDPNPELMVYAMFTGSIISCVLLAIISGLLWWNLRALLITVGLIATDITFSLPFLILMLAIASFLYFASNKARSFITYFTAKTSENDSPDA</sequence>
<accession>A0A1M6C3T8</accession>
<dbReference type="EMBL" id="FQYR01000002">
    <property type="protein sequence ID" value="SHI55612.1"/>
    <property type="molecule type" value="Genomic_DNA"/>
</dbReference>
<proteinExistence type="predicted"/>
<dbReference type="AlphaFoldDB" id="A0A1M6C3T8"/>
<dbReference type="InParanoid" id="A0A1M6C3T8"/>
<evidence type="ECO:0000256" key="1">
    <source>
        <dbReference type="SAM" id="Phobius"/>
    </source>
</evidence>
<feature type="transmembrane region" description="Helical" evidence="1">
    <location>
        <begin position="36"/>
        <end position="61"/>
    </location>
</feature>
<feature type="transmembrane region" description="Helical" evidence="1">
    <location>
        <begin position="6"/>
        <end position="29"/>
    </location>
</feature>
<keyword evidence="1" id="KW-1133">Transmembrane helix</keyword>
<keyword evidence="1" id="KW-0812">Transmembrane</keyword>
<dbReference type="Proteomes" id="UP000184510">
    <property type="component" value="Unassembled WGS sequence"/>
</dbReference>
<protein>
    <submittedName>
        <fullName evidence="2">Uncharacterized protein</fullName>
    </submittedName>
</protein>
<evidence type="ECO:0000313" key="3">
    <source>
        <dbReference type="Proteomes" id="UP000184510"/>
    </source>
</evidence>
<keyword evidence="3" id="KW-1185">Reference proteome</keyword>
<feature type="transmembrane region" description="Helical" evidence="1">
    <location>
        <begin position="67"/>
        <end position="96"/>
    </location>
</feature>